<dbReference type="STRING" id="1798382.A3D77_07660"/>
<dbReference type="EMBL" id="MFJL01000026">
    <property type="protein sequence ID" value="OGG15388.1"/>
    <property type="molecule type" value="Genomic_DNA"/>
</dbReference>
<gene>
    <name evidence="12" type="ORF">A3D77_07660</name>
</gene>
<evidence type="ECO:0000256" key="6">
    <source>
        <dbReference type="ARBA" id="ARBA00022842"/>
    </source>
</evidence>
<keyword evidence="6 10" id="KW-0460">Magnesium</keyword>
<feature type="active site" description="Proton acceptor" evidence="10">
    <location>
        <position position="70"/>
    </location>
</feature>
<feature type="binding site" evidence="10">
    <location>
        <position position="71"/>
    </location>
    <ligand>
        <name>substrate</name>
    </ligand>
</feature>
<dbReference type="InterPro" id="IPR002637">
    <property type="entry name" value="RdgB/HAM1"/>
</dbReference>
<dbReference type="CDD" id="cd00515">
    <property type="entry name" value="HAM1"/>
    <property type="match status" value="1"/>
</dbReference>
<evidence type="ECO:0000256" key="1">
    <source>
        <dbReference type="ARBA" id="ARBA00008023"/>
    </source>
</evidence>
<keyword evidence="5 10" id="KW-0378">Hydrolase</keyword>
<evidence type="ECO:0000313" key="12">
    <source>
        <dbReference type="EMBL" id="OGG15388.1"/>
    </source>
</evidence>
<dbReference type="InterPro" id="IPR020922">
    <property type="entry name" value="dITP/XTP_pyrophosphatase"/>
</dbReference>
<dbReference type="GO" id="GO:0035870">
    <property type="term" value="F:dITP diphosphatase activity"/>
    <property type="evidence" value="ECO:0007669"/>
    <property type="project" value="UniProtKB-UniRule"/>
</dbReference>
<name>A0A1F5ZSG1_9BACT</name>
<protein>
    <recommendedName>
        <fullName evidence="10">dITP/XTP pyrophosphatase</fullName>
        <ecNumber evidence="10">3.6.1.66</ecNumber>
    </recommendedName>
    <alternativeName>
        <fullName evidence="10">Non-canonical purine NTP pyrophosphatase</fullName>
    </alternativeName>
    <alternativeName>
        <fullName evidence="10">Non-standard purine NTP pyrophosphatase</fullName>
    </alternativeName>
    <alternativeName>
        <fullName evidence="10">Nucleoside-triphosphate diphosphatase</fullName>
    </alternativeName>
    <alternativeName>
        <fullName evidence="10">Nucleoside-triphosphate pyrophosphatase</fullName>
        <shortName evidence="10">NTPase</shortName>
    </alternativeName>
</protein>
<evidence type="ECO:0000256" key="5">
    <source>
        <dbReference type="ARBA" id="ARBA00022801"/>
    </source>
</evidence>
<dbReference type="GO" id="GO:0036220">
    <property type="term" value="F:ITP diphosphatase activity"/>
    <property type="evidence" value="ECO:0007669"/>
    <property type="project" value="UniProtKB-UniRule"/>
</dbReference>
<organism evidence="12 13">
    <name type="scientific">Candidatus Gottesmanbacteria bacterium RIFCSPHIGHO2_02_FULL_39_11</name>
    <dbReference type="NCBI Taxonomy" id="1798382"/>
    <lineage>
        <taxon>Bacteria</taxon>
        <taxon>Candidatus Gottesmaniibacteriota</taxon>
    </lineage>
</organism>
<evidence type="ECO:0000256" key="8">
    <source>
        <dbReference type="ARBA" id="ARBA00051875"/>
    </source>
</evidence>
<evidence type="ECO:0000256" key="11">
    <source>
        <dbReference type="RuleBase" id="RU003781"/>
    </source>
</evidence>
<evidence type="ECO:0000256" key="9">
    <source>
        <dbReference type="ARBA" id="ARBA00052017"/>
    </source>
</evidence>
<dbReference type="Gene3D" id="3.90.950.10">
    <property type="match status" value="1"/>
</dbReference>
<evidence type="ECO:0000256" key="2">
    <source>
        <dbReference type="ARBA" id="ARBA00011738"/>
    </source>
</evidence>
<comment type="caution">
    <text evidence="12">The sequence shown here is derived from an EMBL/GenBank/DDBJ whole genome shotgun (WGS) entry which is preliminary data.</text>
</comment>
<evidence type="ECO:0000313" key="13">
    <source>
        <dbReference type="Proteomes" id="UP000176923"/>
    </source>
</evidence>
<feature type="binding site" evidence="10">
    <location>
        <begin position="8"/>
        <end position="13"/>
    </location>
    <ligand>
        <name>substrate</name>
    </ligand>
</feature>
<dbReference type="GO" id="GO:0005829">
    <property type="term" value="C:cytosol"/>
    <property type="evidence" value="ECO:0007669"/>
    <property type="project" value="TreeGrafter"/>
</dbReference>
<evidence type="ECO:0000256" key="3">
    <source>
        <dbReference type="ARBA" id="ARBA00022723"/>
    </source>
</evidence>
<comment type="catalytic activity">
    <reaction evidence="8 10">
        <text>dITP + H2O = dIMP + diphosphate + H(+)</text>
        <dbReference type="Rhea" id="RHEA:28342"/>
        <dbReference type="ChEBI" id="CHEBI:15377"/>
        <dbReference type="ChEBI" id="CHEBI:15378"/>
        <dbReference type="ChEBI" id="CHEBI:33019"/>
        <dbReference type="ChEBI" id="CHEBI:61194"/>
        <dbReference type="ChEBI" id="CHEBI:61382"/>
        <dbReference type="EC" id="3.6.1.66"/>
    </reaction>
</comment>
<dbReference type="PANTHER" id="PTHR11067">
    <property type="entry name" value="INOSINE TRIPHOSPHATE PYROPHOSPHATASE/HAM1 PROTEIN"/>
    <property type="match status" value="1"/>
</dbReference>
<proteinExistence type="inferred from homology"/>
<feature type="binding site" evidence="10">
    <location>
        <begin position="152"/>
        <end position="155"/>
    </location>
    <ligand>
        <name>substrate</name>
    </ligand>
</feature>
<feature type="binding site" evidence="10">
    <location>
        <position position="70"/>
    </location>
    <ligand>
        <name>Mg(2+)</name>
        <dbReference type="ChEBI" id="CHEBI:18420"/>
    </ligand>
</feature>
<dbReference type="GO" id="GO:0017111">
    <property type="term" value="F:ribonucleoside triphosphate phosphatase activity"/>
    <property type="evidence" value="ECO:0007669"/>
    <property type="project" value="InterPro"/>
</dbReference>
<keyword evidence="3 10" id="KW-0479">Metal-binding</keyword>
<comment type="subunit">
    <text evidence="2 10">Homodimer.</text>
</comment>
<dbReference type="InterPro" id="IPR029001">
    <property type="entry name" value="ITPase-like_fam"/>
</dbReference>
<dbReference type="PANTHER" id="PTHR11067:SF9">
    <property type="entry name" value="INOSINE TRIPHOSPHATE PYROPHOSPHATASE"/>
    <property type="match status" value="1"/>
</dbReference>
<dbReference type="EC" id="3.6.1.66" evidence="10"/>
<comment type="catalytic activity">
    <reaction evidence="9 10">
        <text>XTP + H2O = XMP + diphosphate + H(+)</text>
        <dbReference type="Rhea" id="RHEA:28610"/>
        <dbReference type="ChEBI" id="CHEBI:15377"/>
        <dbReference type="ChEBI" id="CHEBI:15378"/>
        <dbReference type="ChEBI" id="CHEBI:33019"/>
        <dbReference type="ChEBI" id="CHEBI:57464"/>
        <dbReference type="ChEBI" id="CHEBI:61314"/>
        <dbReference type="EC" id="3.6.1.66"/>
    </reaction>
</comment>
<dbReference type="NCBIfam" id="TIGR00042">
    <property type="entry name" value="RdgB/HAM1 family non-canonical purine NTP pyrophosphatase"/>
    <property type="match status" value="1"/>
</dbReference>
<dbReference type="HAMAP" id="MF_01405">
    <property type="entry name" value="Non_canon_purine_NTPase"/>
    <property type="match status" value="1"/>
</dbReference>
<comment type="cofactor">
    <cofactor evidence="10">
        <name>Mg(2+)</name>
        <dbReference type="ChEBI" id="CHEBI:18420"/>
    </cofactor>
    <text evidence="10">Binds 1 Mg(2+) ion per subunit.</text>
</comment>
<dbReference type="FunFam" id="3.90.950.10:FF:000001">
    <property type="entry name" value="dITP/XTP pyrophosphatase"/>
    <property type="match status" value="1"/>
</dbReference>
<dbReference type="GO" id="GO:0046872">
    <property type="term" value="F:metal ion binding"/>
    <property type="evidence" value="ECO:0007669"/>
    <property type="project" value="UniProtKB-KW"/>
</dbReference>
<dbReference type="Proteomes" id="UP000176923">
    <property type="component" value="Unassembled WGS sequence"/>
</dbReference>
<dbReference type="SUPFAM" id="SSF52972">
    <property type="entry name" value="ITPase-like"/>
    <property type="match status" value="1"/>
</dbReference>
<sequence length="198" mass="22096">MQKLLIATTNAHKLQEIKELIKDLSLGVVSPKDINKHGQAEETGKTFEENARLKAQYWGEKTGLLTLAEDSGLEIDALGGKPGIYSARYSEGSDSDRTSQILKEMKNIPEGKRSARYCEVVALYNPLTKEIKTFEGISEGKITTKPDGGNGFGYDPIFYSFDLKKTFAEASMEEKNQISHRGKAFNKVKEYLVKKPLK</sequence>
<comment type="catalytic activity">
    <reaction evidence="10">
        <text>ITP + H2O = IMP + diphosphate + H(+)</text>
        <dbReference type="Rhea" id="RHEA:29399"/>
        <dbReference type="ChEBI" id="CHEBI:15377"/>
        <dbReference type="ChEBI" id="CHEBI:15378"/>
        <dbReference type="ChEBI" id="CHEBI:33019"/>
        <dbReference type="ChEBI" id="CHEBI:58053"/>
        <dbReference type="ChEBI" id="CHEBI:61402"/>
        <dbReference type="EC" id="3.6.1.66"/>
    </reaction>
</comment>
<dbReference type="AlphaFoldDB" id="A0A1F5ZSG1"/>
<dbReference type="Pfam" id="PF01725">
    <property type="entry name" value="Ham1p_like"/>
    <property type="match status" value="1"/>
</dbReference>
<accession>A0A1F5ZSG1</accession>
<feature type="binding site" evidence="10">
    <location>
        <position position="175"/>
    </location>
    <ligand>
        <name>substrate</name>
    </ligand>
</feature>
<dbReference type="GO" id="GO:0009146">
    <property type="term" value="P:purine nucleoside triphosphate catabolic process"/>
    <property type="evidence" value="ECO:0007669"/>
    <property type="project" value="UniProtKB-UniRule"/>
</dbReference>
<evidence type="ECO:0000256" key="4">
    <source>
        <dbReference type="ARBA" id="ARBA00022741"/>
    </source>
</evidence>
<feature type="binding site" evidence="10">
    <location>
        <begin position="180"/>
        <end position="181"/>
    </location>
    <ligand>
        <name>substrate</name>
    </ligand>
</feature>
<dbReference type="GO" id="GO:0000166">
    <property type="term" value="F:nucleotide binding"/>
    <property type="evidence" value="ECO:0007669"/>
    <property type="project" value="UniProtKB-KW"/>
</dbReference>
<keyword evidence="4 10" id="KW-0547">Nucleotide-binding</keyword>
<evidence type="ECO:0000256" key="10">
    <source>
        <dbReference type="HAMAP-Rule" id="MF_01405"/>
    </source>
</evidence>
<reference evidence="12 13" key="1">
    <citation type="journal article" date="2016" name="Nat. Commun.">
        <title>Thousands of microbial genomes shed light on interconnected biogeochemical processes in an aquifer system.</title>
        <authorList>
            <person name="Anantharaman K."/>
            <person name="Brown C.T."/>
            <person name="Hug L.A."/>
            <person name="Sharon I."/>
            <person name="Castelle C.J."/>
            <person name="Probst A.J."/>
            <person name="Thomas B.C."/>
            <person name="Singh A."/>
            <person name="Wilkins M.J."/>
            <person name="Karaoz U."/>
            <person name="Brodie E.L."/>
            <person name="Williams K.H."/>
            <person name="Hubbard S.S."/>
            <person name="Banfield J.F."/>
        </authorList>
    </citation>
    <scope>NUCLEOTIDE SEQUENCE [LARGE SCALE GENOMIC DNA]</scope>
</reference>
<dbReference type="GO" id="GO:0009117">
    <property type="term" value="P:nucleotide metabolic process"/>
    <property type="evidence" value="ECO:0007669"/>
    <property type="project" value="UniProtKB-KW"/>
</dbReference>
<dbReference type="GO" id="GO:0036222">
    <property type="term" value="F:XTP diphosphatase activity"/>
    <property type="evidence" value="ECO:0007669"/>
    <property type="project" value="UniProtKB-UniRule"/>
</dbReference>
<comment type="function">
    <text evidence="10">Pyrophosphatase that catalyzes the hydrolysis of nucleoside triphosphates to their monophosphate derivatives, with a high preference for the non-canonical purine nucleotides XTP (xanthosine triphosphate), dITP (deoxyinosine triphosphate) and ITP. Seems to function as a house-cleaning enzyme that removes non-canonical purine nucleotides from the nucleotide pool, thus preventing their incorporation into DNA/RNA and avoiding chromosomal lesions.</text>
</comment>
<evidence type="ECO:0000256" key="7">
    <source>
        <dbReference type="ARBA" id="ARBA00023080"/>
    </source>
</evidence>
<comment type="similarity">
    <text evidence="1 10 11">Belongs to the HAM1 NTPase family.</text>
</comment>
<keyword evidence="7 10" id="KW-0546">Nucleotide metabolism</keyword>
<feature type="binding site" evidence="10">
    <location>
        <position position="41"/>
    </location>
    <ligand>
        <name>Mg(2+)</name>
        <dbReference type="ChEBI" id="CHEBI:18420"/>
    </ligand>
</feature>